<organism evidence="1">
    <name type="scientific">marine sediment metagenome</name>
    <dbReference type="NCBI Taxonomy" id="412755"/>
    <lineage>
        <taxon>unclassified sequences</taxon>
        <taxon>metagenomes</taxon>
        <taxon>ecological metagenomes</taxon>
    </lineage>
</organism>
<dbReference type="EMBL" id="LAZR01000954">
    <property type="protein sequence ID" value="KKN53850.1"/>
    <property type="molecule type" value="Genomic_DNA"/>
</dbReference>
<sequence length="50" mass="5842">MYQVGVIVEFENGTAEQNKFEFWGDACAWVAEFANNNLMPKKVSMWILRK</sequence>
<gene>
    <name evidence="1" type="ORF">LCGC14_0598090</name>
</gene>
<proteinExistence type="predicted"/>
<protein>
    <submittedName>
        <fullName evidence="1">Uncharacterized protein</fullName>
    </submittedName>
</protein>
<dbReference type="AlphaFoldDB" id="A0A0F9RBH7"/>
<accession>A0A0F9RBH7</accession>
<comment type="caution">
    <text evidence="1">The sequence shown here is derived from an EMBL/GenBank/DDBJ whole genome shotgun (WGS) entry which is preliminary data.</text>
</comment>
<reference evidence="1" key="1">
    <citation type="journal article" date="2015" name="Nature">
        <title>Complex archaea that bridge the gap between prokaryotes and eukaryotes.</title>
        <authorList>
            <person name="Spang A."/>
            <person name="Saw J.H."/>
            <person name="Jorgensen S.L."/>
            <person name="Zaremba-Niedzwiedzka K."/>
            <person name="Martijn J."/>
            <person name="Lind A.E."/>
            <person name="van Eijk R."/>
            <person name="Schleper C."/>
            <person name="Guy L."/>
            <person name="Ettema T.J."/>
        </authorList>
    </citation>
    <scope>NUCLEOTIDE SEQUENCE</scope>
</reference>
<name>A0A0F9RBH7_9ZZZZ</name>
<evidence type="ECO:0000313" key="1">
    <source>
        <dbReference type="EMBL" id="KKN53850.1"/>
    </source>
</evidence>